<dbReference type="GO" id="GO:0005549">
    <property type="term" value="F:odorant binding"/>
    <property type="evidence" value="ECO:0007669"/>
    <property type="project" value="InterPro"/>
</dbReference>
<evidence type="ECO:0000313" key="2">
    <source>
        <dbReference type="EMBL" id="KRJ99625.1"/>
    </source>
</evidence>
<accession>A0A0R1DWM6</accession>
<dbReference type="SUPFAM" id="SSF47565">
    <property type="entry name" value="Insect pheromone/odorant-binding proteins"/>
    <property type="match status" value="1"/>
</dbReference>
<dbReference type="EMBL" id="CM000158">
    <property type="protein sequence ID" value="KRJ99625.1"/>
    <property type="molecule type" value="Genomic_DNA"/>
</dbReference>
<name>A0A0R1DWM6_DROYA</name>
<reference evidence="2 3" key="1">
    <citation type="journal article" date="2007" name="Nature">
        <title>Evolution of genes and genomes on the Drosophila phylogeny.</title>
        <authorList>
            <consortium name="Drosophila 12 Genomes Consortium"/>
            <person name="Clark A.G."/>
            <person name="Eisen M.B."/>
            <person name="Smith D.R."/>
            <person name="Bergman C.M."/>
            <person name="Oliver B."/>
            <person name="Markow T.A."/>
            <person name="Kaufman T.C."/>
            <person name="Kellis M."/>
            <person name="Gelbart W."/>
            <person name="Iyer V.N."/>
            <person name="Pollard D.A."/>
            <person name="Sackton T.B."/>
            <person name="Larracuente A.M."/>
            <person name="Singh N.D."/>
            <person name="Abad J.P."/>
            <person name="Abt D.N."/>
            <person name="Adryan B."/>
            <person name="Aguade M."/>
            <person name="Akashi H."/>
            <person name="Anderson W.W."/>
            <person name="Aquadro C.F."/>
            <person name="Ardell D.H."/>
            <person name="Arguello R."/>
            <person name="Artieri C.G."/>
            <person name="Barbash D.A."/>
            <person name="Barker D."/>
            <person name="Barsanti P."/>
            <person name="Batterham P."/>
            <person name="Batzoglou S."/>
            <person name="Begun D."/>
            <person name="Bhutkar A."/>
            <person name="Blanco E."/>
            <person name="Bosak S.A."/>
            <person name="Bradley R.K."/>
            <person name="Brand A.D."/>
            <person name="Brent M.R."/>
            <person name="Brooks A.N."/>
            <person name="Brown R.H."/>
            <person name="Butlin R.K."/>
            <person name="Caggese C."/>
            <person name="Calvi B.R."/>
            <person name="Bernardo de Carvalho A."/>
            <person name="Caspi A."/>
            <person name="Castrezana S."/>
            <person name="Celniker S.E."/>
            <person name="Chang J.L."/>
            <person name="Chapple C."/>
            <person name="Chatterji S."/>
            <person name="Chinwalla A."/>
            <person name="Civetta A."/>
            <person name="Clifton S.W."/>
            <person name="Comeron J.M."/>
            <person name="Costello J.C."/>
            <person name="Coyne J.A."/>
            <person name="Daub J."/>
            <person name="David R.G."/>
            <person name="Delcher A.L."/>
            <person name="Delehaunty K."/>
            <person name="Do C.B."/>
            <person name="Ebling H."/>
            <person name="Edwards K."/>
            <person name="Eickbush T."/>
            <person name="Evans J.D."/>
            <person name="Filipski A."/>
            <person name="Findeiss S."/>
            <person name="Freyhult E."/>
            <person name="Fulton L."/>
            <person name="Fulton R."/>
            <person name="Garcia A.C."/>
            <person name="Gardiner A."/>
            <person name="Garfield D.A."/>
            <person name="Garvin B.E."/>
            <person name="Gibson G."/>
            <person name="Gilbert D."/>
            <person name="Gnerre S."/>
            <person name="Godfrey J."/>
            <person name="Good R."/>
            <person name="Gotea V."/>
            <person name="Gravely B."/>
            <person name="Greenberg A.J."/>
            <person name="Griffiths-Jones S."/>
            <person name="Gross S."/>
            <person name="Guigo R."/>
            <person name="Gustafson E.A."/>
            <person name="Haerty W."/>
            <person name="Hahn M.W."/>
            <person name="Halligan D.L."/>
            <person name="Halpern A.L."/>
            <person name="Halter G.M."/>
            <person name="Han M.V."/>
            <person name="Heger A."/>
            <person name="Hillier L."/>
            <person name="Hinrichs A.S."/>
            <person name="Holmes I."/>
            <person name="Hoskins R.A."/>
            <person name="Hubisz M.J."/>
            <person name="Hultmark D."/>
            <person name="Huntley M.A."/>
            <person name="Jaffe D.B."/>
            <person name="Jagadeeshan S."/>
            <person name="Jeck W.R."/>
            <person name="Johnson J."/>
            <person name="Jones C.D."/>
            <person name="Jordan W.C."/>
            <person name="Karpen G.H."/>
            <person name="Kataoka E."/>
            <person name="Keightley P.D."/>
            <person name="Kheradpour P."/>
            <person name="Kirkness E.F."/>
            <person name="Koerich L.B."/>
            <person name="Kristiansen K."/>
            <person name="Kudrna D."/>
            <person name="Kulathinal R.J."/>
            <person name="Kumar S."/>
            <person name="Kwok R."/>
            <person name="Lander E."/>
            <person name="Langley C.H."/>
            <person name="Lapoint R."/>
            <person name="Lazzaro B.P."/>
            <person name="Lee S.J."/>
            <person name="Levesque L."/>
            <person name="Li R."/>
            <person name="Lin C.F."/>
            <person name="Lin M.F."/>
            <person name="Lindblad-Toh K."/>
            <person name="Llopart A."/>
            <person name="Long M."/>
            <person name="Low L."/>
            <person name="Lozovsky E."/>
            <person name="Lu J."/>
            <person name="Luo M."/>
            <person name="Machado C.A."/>
            <person name="Makalowski W."/>
            <person name="Marzo M."/>
            <person name="Matsuda M."/>
            <person name="Matzkin L."/>
            <person name="McAllister B."/>
            <person name="McBride C.S."/>
            <person name="McKernan B."/>
            <person name="McKernan K."/>
            <person name="Mendez-Lago M."/>
            <person name="Minx P."/>
            <person name="Mollenhauer M.U."/>
            <person name="Montooth K."/>
            <person name="Mount S.M."/>
            <person name="Mu X."/>
            <person name="Myers E."/>
            <person name="Negre B."/>
            <person name="Newfeld S."/>
            <person name="Nielsen R."/>
            <person name="Noor M.A."/>
            <person name="O'Grady P."/>
            <person name="Pachter L."/>
            <person name="Papaceit M."/>
            <person name="Parisi M.J."/>
            <person name="Parisi M."/>
            <person name="Parts L."/>
            <person name="Pedersen J.S."/>
            <person name="Pesole G."/>
            <person name="Phillippy A.M."/>
            <person name="Ponting C.P."/>
            <person name="Pop M."/>
            <person name="Porcelli D."/>
            <person name="Powell J.R."/>
            <person name="Prohaska S."/>
            <person name="Pruitt K."/>
            <person name="Puig M."/>
            <person name="Quesneville H."/>
            <person name="Ram K.R."/>
            <person name="Rand D."/>
            <person name="Rasmussen M.D."/>
            <person name="Reed L.K."/>
            <person name="Reenan R."/>
            <person name="Reily A."/>
            <person name="Remington K.A."/>
            <person name="Rieger T.T."/>
            <person name="Ritchie M.G."/>
            <person name="Robin C."/>
            <person name="Rogers Y.H."/>
            <person name="Rohde C."/>
            <person name="Rozas J."/>
            <person name="Rubenfield M.J."/>
            <person name="Ruiz A."/>
            <person name="Russo S."/>
            <person name="Salzberg S.L."/>
            <person name="Sanchez-Gracia A."/>
            <person name="Saranga D.J."/>
            <person name="Sato H."/>
            <person name="Schaeffer S.W."/>
            <person name="Schatz M.C."/>
            <person name="Schlenke T."/>
            <person name="Schwartz R."/>
            <person name="Segarra C."/>
            <person name="Singh R.S."/>
            <person name="Sirot L."/>
            <person name="Sirota M."/>
            <person name="Sisneros N.B."/>
            <person name="Smith C.D."/>
            <person name="Smith T.F."/>
            <person name="Spieth J."/>
            <person name="Stage D.E."/>
            <person name="Stark A."/>
            <person name="Stephan W."/>
            <person name="Strausberg R.L."/>
            <person name="Strempel S."/>
            <person name="Sturgill D."/>
            <person name="Sutton G."/>
            <person name="Sutton G.G."/>
            <person name="Tao W."/>
            <person name="Teichmann S."/>
            <person name="Tobari Y.N."/>
            <person name="Tomimura Y."/>
            <person name="Tsolas J.M."/>
            <person name="Valente V.L."/>
            <person name="Venter E."/>
            <person name="Venter J.C."/>
            <person name="Vicario S."/>
            <person name="Vieira F.G."/>
            <person name="Vilella A.J."/>
            <person name="Villasante A."/>
            <person name="Walenz B."/>
            <person name="Wang J."/>
            <person name="Wasserman M."/>
            <person name="Watts T."/>
            <person name="Wilson D."/>
            <person name="Wilson R.K."/>
            <person name="Wing R.A."/>
            <person name="Wolfner M.F."/>
            <person name="Wong A."/>
            <person name="Wong G.K."/>
            <person name="Wu C.I."/>
            <person name="Wu G."/>
            <person name="Yamamoto D."/>
            <person name="Yang H.P."/>
            <person name="Yang S.P."/>
            <person name="Yorke J.A."/>
            <person name="Yoshida K."/>
            <person name="Zdobnov E."/>
            <person name="Zhang P."/>
            <person name="Zhang Y."/>
            <person name="Zimin A.V."/>
            <person name="Baldwin J."/>
            <person name="Abdouelleil A."/>
            <person name="Abdulkadir J."/>
            <person name="Abebe A."/>
            <person name="Abera B."/>
            <person name="Abreu J."/>
            <person name="Acer S.C."/>
            <person name="Aftuck L."/>
            <person name="Alexander A."/>
            <person name="An P."/>
            <person name="Anderson E."/>
            <person name="Anderson S."/>
            <person name="Arachi H."/>
            <person name="Azer M."/>
            <person name="Bachantsang P."/>
            <person name="Barry A."/>
            <person name="Bayul T."/>
            <person name="Berlin A."/>
            <person name="Bessette D."/>
            <person name="Bloom T."/>
            <person name="Blye J."/>
            <person name="Boguslavskiy L."/>
            <person name="Bonnet C."/>
            <person name="Boukhgalter B."/>
            <person name="Bourzgui I."/>
            <person name="Brown A."/>
            <person name="Cahill P."/>
            <person name="Channer S."/>
            <person name="Cheshatsang Y."/>
            <person name="Chuda L."/>
            <person name="Citroen M."/>
            <person name="Collymore A."/>
            <person name="Cooke P."/>
            <person name="Costello M."/>
            <person name="D'Aco K."/>
            <person name="Daza R."/>
            <person name="De Haan G."/>
            <person name="DeGray S."/>
            <person name="DeMaso C."/>
            <person name="Dhargay N."/>
            <person name="Dooley K."/>
            <person name="Dooley E."/>
            <person name="Doricent M."/>
            <person name="Dorje P."/>
            <person name="Dorjee K."/>
            <person name="Dupes A."/>
            <person name="Elong R."/>
            <person name="Falk J."/>
            <person name="Farina A."/>
            <person name="Faro S."/>
            <person name="Ferguson D."/>
            <person name="Fisher S."/>
            <person name="Foley C.D."/>
            <person name="Franke A."/>
            <person name="Friedrich D."/>
            <person name="Gadbois L."/>
            <person name="Gearin G."/>
            <person name="Gearin C.R."/>
            <person name="Giannoukos G."/>
            <person name="Goode T."/>
            <person name="Graham J."/>
            <person name="Grandbois E."/>
            <person name="Grewal S."/>
            <person name="Gyaltsen K."/>
            <person name="Hafez N."/>
            <person name="Hagos B."/>
            <person name="Hall J."/>
            <person name="Henson C."/>
            <person name="Hollinger A."/>
            <person name="Honan T."/>
            <person name="Huard M.D."/>
            <person name="Hughes L."/>
            <person name="Hurhula B."/>
            <person name="Husby M.E."/>
            <person name="Kamat A."/>
            <person name="Kanga B."/>
            <person name="Kashin S."/>
            <person name="Khazanovich D."/>
            <person name="Kisner P."/>
            <person name="Lance K."/>
            <person name="Lara M."/>
            <person name="Lee W."/>
            <person name="Lennon N."/>
            <person name="Letendre F."/>
            <person name="LeVine R."/>
            <person name="Lipovsky A."/>
            <person name="Liu X."/>
            <person name="Liu J."/>
            <person name="Liu S."/>
            <person name="Lokyitsang T."/>
            <person name="Lokyitsang Y."/>
            <person name="Lubonja R."/>
            <person name="Lui A."/>
            <person name="MacDonald P."/>
            <person name="Magnisalis V."/>
            <person name="Maru K."/>
            <person name="Matthews C."/>
            <person name="McCusker W."/>
            <person name="McDonough S."/>
            <person name="Mehta T."/>
            <person name="Meldrim J."/>
            <person name="Meneus L."/>
            <person name="Mihai O."/>
            <person name="Mihalev A."/>
            <person name="Mihova T."/>
            <person name="Mittelman R."/>
            <person name="Mlenga V."/>
            <person name="Montmayeur A."/>
            <person name="Mulrain L."/>
            <person name="Navidi A."/>
            <person name="Naylor J."/>
            <person name="Negash T."/>
            <person name="Nguyen T."/>
            <person name="Nguyen N."/>
            <person name="Nicol R."/>
            <person name="Norbu C."/>
            <person name="Norbu N."/>
            <person name="Novod N."/>
            <person name="O'Neill B."/>
            <person name="Osman S."/>
            <person name="Markiewicz E."/>
            <person name="Oyono O.L."/>
            <person name="Patti C."/>
            <person name="Phunkhang P."/>
            <person name="Pierre F."/>
            <person name="Priest M."/>
            <person name="Raghuraman S."/>
            <person name="Rege F."/>
            <person name="Reyes R."/>
            <person name="Rise C."/>
            <person name="Rogov P."/>
            <person name="Ross K."/>
            <person name="Ryan E."/>
            <person name="Settipalli S."/>
            <person name="Shea T."/>
            <person name="Sherpa N."/>
            <person name="Shi L."/>
            <person name="Shih D."/>
            <person name="Sparrow T."/>
            <person name="Spaulding J."/>
            <person name="Stalker J."/>
            <person name="Stange-Thomann N."/>
            <person name="Stavropoulos S."/>
            <person name="Stone C."/>
            <person name="Strader C."/>
            <person name="Tesfaye S."/>
            <person name="Thomson T."/>
            <person name="Thoulutsang Y."/>
            <person name="Thoulutsang D."/>
            <person name="Topham K."/>
            <person name="Topping I."/>
            <person name="Tsamla T."/>
            <person name="Vassiliev H."/>
            <person name="Vo A."/>
            <person name="Wangchuk T."/>
            <person name="Wangdi T."/>
            <person name="Weiand M."/>
            <person name="Wilkinson J."/>
            <person name="Wilson A."/>
            <person name="Yadav S."/>
            <person name="Young G."/>
            <person name="Yu Q."/>
            <person name="Zembek L."/>
            <person name="Zhong D."/>
            <person name="Zimmer A."/>
            <person name="Zwirko Z."/>
            <person name="Jaffe D.B."/>
            <person name="Alvarez P."/>
            <person name="Brockman W."/>
            <person name="Butler J."/>
            <person name="Chin C."/>
            <person name="Gnerre S."/>
            <person name="Grabherr M."/>
            <person name="Kleber M."/>
            <person name="Mauceli E."/>
            <person name="MacCallum I."/>
        </authorList>
    </citation>
    <scope>NUCLEOTIDE SEQUENCE [LARGE SCALE GENOMIC DNA]</scope>
    <source>
        <strain evidence="3">Tai18E2 / Tucson 14021-0261.01</strain>
    </source>
</reference>
<gene>
    <name evidence="2" type="primary">Dyak\GE28533</name>
    <name evidence="2" type="synonym">GE28533</name>
    <name evidence="2" type="ORF">Dyak_GE28533</name>
</gene>
<keyword evidence="1" id="KW-0732">Signal</keyword>
<dbReference type="AlphaFoldDB" id="A0A0R1DWM6"/>
<dbReference type="InterPro" id="IPR036728">
    <property type="entry name" value="PBP_GOBP_sf"/>
</dbReference>
<evidence type="ECO:0000256" key="1">
    <source>
        <dbReference type="SAM" id="SignalP"/>
    </source>
</evidence>
<feature type="chain" id="PRO_5006402977" evidence="1">
    <location>
        <begin position="28"/>
        <end position="127"/>
    </location>
</feature>
<reference evidence="2 3" key="2">
    <citation type="journal article" date="2007" name="PLoS Biol.">
        <title>Principles of genome evolution in the Drosophila melanogaster species group.</title>
        <authorList>
            <person name="Ranz J.M."/>
            <person name="Maurin D."/>
            <person name="Chan Y.S."/>
            <person name="von Grotthuss M."/>
            <person name="Hillier L.W."/>
            <person name="Roote J."/>
            <person name="Ashburner M."/>
            <person name="Bergman C.M."/>
        </authorList>
    </citation>
    <scope>NUCLEOTIDE SEQUENCE [LARGE SCALE GENOMIC DNA]</scope>
    <source>
        <strain evidence="3">Tai18E2 / Tucson 14021-0261.01</strain>
    </source>
</reference>
<dbReference type="OrthoDB" id="7842882at2759"/>
<feature type="signal peptide" evidence="1">
    <location>
        <begin position="1"/>
        <end position="27"/>
    </location>
</feature>
<keyword evidence="3" id="KW-1185">Reference proteome</keyword>
<dbReference type="Pfam" id="PF01395">
    <property type="entry name" value="PBP_GOBP"/>
    <property type="match status" value="1"/>
</dbReference>
<dbReference type="KEGG" id="dya:Dyak_GE28533"/>
<evidence type="ECO:0000313" key="3">
    <source>
        <dbReference type="Proteomes" id="UP000002282"/>
    </source>
</evidence>
<dbReference type="CDD" id="cd23992">
    <property type="entry name" value="PBP_GOBP"/>
    <property type="match status" value="1"/>
</dbReference>
<dbReference type="Gene3D" id="1.10.238.20">
    <property type="entry name" value="Pheromone/general odorant binding protein domain"/>
    <property type="match status" value="1"/>
</dbReference>
<organism evidence="2 3">
    <name type="scientific">Drosophila yakuba</name>
    <name type="common">Fruit fly</name>
    <dbReference type="NCBI Taxonomy" id="7245"/>
    <lineage>
        <taxon>Eukaryota</taxon>
        <taxon>Metazoa</taxon>
        <taxon>Ecdysozoa</taxon>
        <taxon>Arthropoda</taxon>
        <taxon>Hexapoda</taxon>
        <taxon>Insecta</taxon>
        <taxon>Pterygota</taxon>
        <taxon>Neoptera</taxon>
        <taxon>Endopterygota</taxon>
        <taxon>Diptera</taxon>
        <taxon>Brachycera</taxon>
        <taxon>Muscomorpha</taxon>
        <taxon>Ephydroidea</taxon>
        <taxon>Drosophilidae</taxon>
        <taxon>Drosophila</taxon>
        <taxon>Sophophora</taxon>
    </lineage>
</organism>
<dbReference type="InterPro" id="IPR006170">
    <property type="entry name" value="PBP/GOBP"/>
</dbReference>
<protein>
    <submittedName>
        <fullName evidence="2">Uncharacterized protein</fullName>
    </submittedName>
</protein>
<sequence>MLRSSPIAKMKVLVAFIFVMAVGPAYPAIFKHLENECAKKGGITPHLIKNSPTNIRVKCYYACQMEKLEIIANGVVNPFDVSVLNITQENYDKFGRMVKSCLTLTNPHKCELGYMVFQCLNDKFAKL</sequence>
<dbReference type="Proteomes" id="UP000002282">
    <property type="component" value="Chromosome 2R"/>
</dbReference>
<proteinExistence type="predicted"/>